<dbReference type="OrthoDB" id="5291305at2"/>
<evidence type="ECO:0000259" key="1">
    <source>
        <dbReference type="Pfam" id="PF01973"/>
    </source>
</evidence>
<proteinExistence type="predicted"/>
<evidence type="ECO:0000313" key="3">
    <source>
        <dbReference type="Proteomes" id="UP000468766"/>
    </source>
</evidence>
<organism evidence="2 3">
    <name type="scientific">Heliorestis acidaminivorans</name>
    <dbReference type="NCBI Taxonomy" id="553427"/>
    <lineage>
        <taxon>Bacteria</taxon>
        <taxon>Bacillati</taxon>
        <taxon>Bacillota</taxon>
        <taxon>Clostridia</taxon>
        <taxon>Eubacteriales</taxon>
        <taxon>Heliobacteriaceae</taxon>
        <taxon>Heliorestis</taxon>
    </lineage>
</organism>
<keyword evidence="3" id="KW-1185">Reference proteome</keyword>
<gene>
    <name evidence="2" type="ORF">F9B85_03125</name>
</gene>
<dbReference type="PANTHER" id="PTHR41786">
    <property type="entry name" value="MOTILITY ACCESSORY FACTOR MAF"/>
    <property type="match status" value="1"/>
</dbReference>
<name>A0A6I0F4M3_9FIRM</name>
<dbReference type="InterPro" id="IPR002826">
    <property type="entry name" value="MptE-like"/>
</dbReference>
<dbReference type="AlphaFoldDB" id="A0A6I0F4M3"/>
<dbReference type="PANTHER" id="PTHR41786:SF1">
    <property type="entry name" value="6-HYDROXYMETHYLPTERIN DIPHOSPHOKINASE MPTE-LIKE DOMAIN-CONTAINING PROTEIN"/>
    <property type="match status" value="1"/>
</dbReference>
<dbReference type="GO" id="GO:0016740">
    <property type="term" value="F:transferase activity"/>
    <property type="evidence" value="ECO:0007669"/>
    <property type="project" value="UniProtKB-KW"/>
</dbReference>
<evidence type="ECO:0000313" key="2">
    <source>
        <dbReference type="EMBL" id="KAB2953627.1"/>
    </source>
</evidence>
<keyword evidence="2" id="KW-0808">Transferase</keyword>
<sequence>MKFELVNTKTEPTIGVKKDNKVLYLHSRYDPLKEAQRWAKQIILKSSTRKVIIVGMGAGYHIRALQKQYENIDIEIWDFNELYGQWLVESGLSKEANIKAFLPNYYVSENIEKIKESFISNINFQDTELLIYGPALHVIPKSLYKIKELLETFKMNKSSIDRNKSLLEKNYHNNLQLQDRGISNWIDRFKDRDFVLVSSGPSLDKQLLTLKAISLKRDIIIGSVGTALSSLANEDIKPHFAMISDPQDMVKEQLILQKQDFPLFYLSTANHNAVRHFKGKRYIVWQKGFPEGEKRSEELKEPLIATGGSVATCLLDLMVLMGAKRIALIGQDLAYTNNKSHSNLAYRKSDITDHYDFKLVKNYYQNGQVRTSRSLFSYLQWFENYISTLDKVEVWNCTEGGAYIKGCKHEALRNFSNQKPFLTSHLSGEDCELYKE</sequence>
<dbReference type="Proteomes" id="UP000468766">
    <property type="component" value="Unassembled WGS sequence"/>
</dbReference>
<protein>
    <submittedName>
        <fullName evidence="2">Motility associated factor glycosyltransferase family protein</fullName>
    </submittedName>
</protein>
<dbReference type="RefSeq" id="WP_151618479.1">
    <property type="nucleotide sequence ID" value="NZ_WBXO01000002.1"/>
</dbReference>
<reference evidence="2 3" key="1">
    <citation type="submission" date="2019-10" db="EMBL/GenBank/DDBJ databases">
        <title>Whole-genome sequence of the extremophile Heliorestis acidaminivorans DSM 24790.</title>
        <authorList>
            <person name="Kyndt J.A."/>
            <person name="Meyer T.E."/>
        </authorList>
    </citation>
    <scope>NUCLEOTIDE SEQUENCE [LARGE SCALE GENOMIC DNA]</scope>
    <source>
        <strain evidence="2 3">DSM 24790</strain>
    </source>
</reference>
<dbReference type="Pfam" id="PF01973">
    <property type="entry name" value="MptE-like"/>
    <property type="match status" value="1"/>
</dbReference>
<comment type="caution">
    <text evidence="2">The sequence shown here is derived from an EMBL/GenBank/DDBJ whole genome shotgun (WGS) entry which is preliminary data.</text>
</comment>
<feature type="domain" description="6-hydroxymethylpterin diphosphokinase MptE-like" evidence="1">
    <location>
        <begin position="171"/>
        <end position="337"/>
    </location>
</feature>
<dbReference type="EMBL" id="WBXO01000002">
    <property type="protein sequence ID" value="KAB2953627.1"/>
    <property type="molecule type" value="Genomic_DNA"/>
</dbReference>
<accession>A0A6I0F4M3</accession>